<evidence type="ECO:0000313" key="2">
    <source>
        <dbReference type="Proteomes" id="UP000038010"/>
    </source>
</evidence>
<dbReference type="InterPro" id="IPR008551">
    <property type="entry name" value="TANGO2"/>
</dbReference>
<organism evidence="1 2">
    <name type="scientific">Cyphellophora attinorum</name>
    <dbReference type="NCBI Taxonomy" id="1664694"/>
    <lineage>
        <taxon>Eukaryota</taxon>
        <taxon>Fungi</taxon>
        <taxon>Dikarya</taxon>
        <taxon>Ascomycota</taxon>
        <taxon>Pezizomycotina</taxon>
        <taxon>Eurotiomycetes</taxon>
        <taxon>Chaetothyriomycetidae</taxon>
        <taxon>Chaetothyriales</taxon>
        <taxon>Cyphellophoraceae</taxon>
        <taxon>Cyphellophora</taxon>
    </lineage>
</organism>
<proteinExistence type="predicted"/>
<dbReference type="GO" id="GO:0007030">
    <property type="term" value="P:Golgi organization"/>
    <property type="evidence" value="ECO:0007669"/>
    <property type="project" value="TreeGrafter"/>
</dbReference>
<evidence type="ECO:0000313" key="1">
    <source>
        <dbReference type="EMBL" id="KPI42573.1"/>
    </source>
</evidence>
<dbReference type="Pfam" id="PF05742">
    <property type="entry name" value="TANGO2"/>
    <property type="match status" value="1"/>
</dbReference>
<dbReference type="RefSeq" id="XP_018002536.1">
    <property type="nucleotide sequence ID" value="XM_018150021.1"/>
</dbReference>
<dbReference type="PANTHER" id="PTHR17985">
    <property type="entry name" value="SER/THR-RICH PROTEIN T10 IN DGCR REGION"/>
    <property type="match status" value="1"/>
</dbReference>
<dbReference type="PANTHER" id="PTHR17985:SF8">
    <property type="entry name" value="TRANSPORT AND GOLGI ORGANIZATION PROTEIN 2 HOMOLOG"/>
    <property type="match status" value="1"/>
</dbReference>
<dbReference type="EMBL" id="LFJN01000007">
    <property type="protein sequence ID" value="KPI42573.1"/>
    <property type="molecule type" value="Genomic_DNA"/>
</dbReference>
<keyword evidence="2" id="KW-1185">Reference proteome</keyword>
<dbReference type="OrthoDB" id="191601at2759"/>
<sequence length="319" mass="34794">MCIAIISTAHPDYPLILIDNRDEYVNRPTSLASFWPSHPDVYGARDLLRPIQGTWLGVTKSGKIAVLTNYREGLPVPSAISRGAIIKKFLAEHDGSTKDFVSSMVNSGIVKDAGGFSLVCGRIGERLAIMSNRSEPGEPVPWIAGDVVQTVGLSNAAFTNRTWEKVLKGEELTADAIRESVAAGETEDQLVQRFLDVLSTDTLPRSVSLEDGGLDAYISELRKTIFVPPLGRRSKAGLDSDQLRSASTAEETVQIINGESKAELGVDGIYATQKQSIVLVDKQMNVRFFERTLWDGKSDKIELGKGDVDVRFKLEPSAT</sequence>
<accession>A0A0N1P1S4</accession>
<dbReference type="VEuPathDB" id="FungiDB:AB675_9484"/>
<dbReference type="GO" id="GO:0005794">
    <property type="term" value="C:Golgi apparatus"/>
    <property type="evidence" value="ECO:0007669"/>
    <property type="project" value="TreeGrafter"/>
</dbReference>
<dbReference type="AlphaFoldDB" id="A0A0N1P1S4"/>
<comment type="caution">
    <text evidence="1">The sequence shown here is derived from an EMBL/GenBank/DDBJ whole genome shotgun (WGS) entry which is preliminary data.</text>
</comment>
<dbReference type="Proteomes" id="UP000038010">
    <property type="component" value="Unassembled WGS sequence"/>
</dbReference>
<gene>
    <name evidence="1" type="ORF">AB675_9484</name>
</gene>
<dbReference type="GO" id="GO:0009306">
    <property type="term" value="P:protein secretion"/>
    <property type="evidence" value="ECO:0007669"/>
    <property type="project" value="TreeGrafter"/>
</dbReference>
<name>A0A0N1P1S4_9EURO</name>
<protein>
    <submittedName>
        <fullName evidence="1">Transport and Golgi organization-like protein</fullName>
    </submittedName>
</protein>
<dbReference type="GeneID" id="28741901"/>
<reference evidence="1 2" key="1">
    <citation type="submission" date="2015-06" db="EMBL/GenBank/DDBJ databases">
        <title>Draft genome of the ant-associated black yeast Phialophora attae CBS 131958.</title>
        <authorList>
            <person name="Moreno L.F."/>
            <person name="Stielow B.J."/>
            <person name="de Hoog S."/>
            <person name="Vicente V.A."/>
            <person name="Weiss V.A."/>
            <person name="de Vries M."/>
            <person name="Cruz L.M."/>
            <person name="Souza E.M."/>
        </authorList>
    </citation>
    <scope>NUCLEOTIDE SEQUENCE [LARGE SCALE GENOMIC DNA]</scope>
    <source>
        <strain evidence="1 2">CBS 131958</strain>
    </source>
</reference>